<feature type="region of interest" description="Disordered" evidence="1">
    <location>
        <begin position="298"/>
        <end position="372"/>
    </location>
</feature>
<proteinExistence type="predicted"/>
<evidence type="ECO:0000256" key="2">
    <source>
        <dbReference type="SAM" id="SignalP"/>
    </source>
</evidence>
<evidence type="ECO:0000313" key="4">
    <source>
        <dbReference type="Proteomes" id="UP000440578"/>
    </source>
</evidence>
<keyword evidence="4" id="KW-1185">Reference proteome</keyword>
<feature type="compositionally biased region" description="Low complexity" evidence="1">
    <location>
        <begin position="568"/>
        <end position="586"/>
    </location>
</feature>
<gene>
    <name evidence="3" type="ORF">FJT64_016603</name>
</gene>
<feature type="region of interest" description="Disordered" evidence="1">
    <location>
        <begin position="616"/>
        <end position="742"/>
    </location>
</feature>
<feature type="region of interest" description="Disordered" evidence="1">
    <location>
        <begin position="29"/>
        <end position="101"/>
    </location>
</feature>
<feature type="chain" id="PRO_5025393822" evidence="2">
    <location>
        <begin position="26"/>
        <end position="774"/>
    </location>
</feature>
<evidence type="ECO:0000313" key="3">
    <source>
        <dbReference type="EMBL" id="KAF0312662.1"/>
    </source>
</evidence>
<comment type="caution">
    <text evidence="3">The sequence shown here is derived from an EMBL/GenBank/DDBJ whole genome shotgun (WGS) entry which is preliminary data.</text>
</comment>
<organism evidence="3 4">
    <name type="scientific">Amphibalanus amphitrite</name>
    <name type="common">Striped barnacle</name>
    <name type="synonym">Balanus amphitrite</name>
    <dbReference type="NCBI Taxonomy" id="1232801"/>
    <lineage>
        <taxon>Eukaryota</taxon>
        <taxon>Metazoa</taxon>
        <taxon>Ecdysozoa</taxon>
        <taxon>Arthropoda</taxon>
        <taxon>Crustacea</taxon>
        <taxon>Multicrustacea</taxon>
        <taxon>Cirripedia</taxon>
        <taxon>Thoracica</taxon>
        <taxon>Thoracicalcarea</taxon>
        <taxon>Balanomorpha</taxon>
        <taxon>Balanoidea</taxon>
        <taxon>Balanidae</taxon>
        <taxon>Amphibalaninae</taxon>
        <taxon>Amphibalanus</taxon>
    </lineage>
</organism>
<evidence type="ECO:0000256" key="1">
    <source>
        <dbReference type="SAM" id="MobiDB-lite"/>
    </source>
</evidence>
<feature type="compositionally biased region" description="Pro residues" evidence="1">
    <location>
        <begin position="347"/>
        <end position="360"/>
    </location>
</feature>
<dbReference type="Proteomes" id="UP000440578">
    <property type="component" value="Unassembled WGS sequence"/>
</dbReference>
<feature type="region of interest" description="Disordered" evidence="1">
    <location>
        <begin position="121"/>
        <end position="153"/>
    </location>
</feature>
<feature type="compositionally biased region" description="Basic and acidic residues" evidence="1">
    <location>
        <begin position="479"/>
        <end position="506"/>
    </location>
</feature>
<feature type="compositionally biased region" description="Polar residues" evidence="1">
    <location>
        <begin position="704"/>
        <end position="714"/>
    </location>
</feature>
<feature type="region of interest" description="Disordered" evidence="1">
    <location>
        <begin position="560"/>
        <end position="595"/>
    </location>
</feature>
<dbReference type="AlphaFoldDB" id="A0A6A4XE71"/>
<name>A0A6A4XE71_AMPAM</name>
<accession>A0A6A4XE71</accession>
<feature type="compositionally biased region" description="Low complexity" evidence="1">
    <location>
        <begin position="618"/>
        <end position="630"/>
    </location>
</feature>
<keyword evidence="2" id="KW-0732">Signal</keyword>
<feature type="compositionally biased region" description="Acidic residues" evidence="1">
    <location>
        <begin position="658"/>
        <end position="671"/>
    </location>
</feature>
<feature type="region of interest" description="Disordered" evidence="1">
    <location>
        <begin position="272"/>
        <end position="291"/>
    </location>
</feature>
<feature type="signal peptide" evidence="2">
    <location>
        <begin position="1"/>
        <end position="25"/>
    </location>
</feature>
<reference evidence="3 4" key="1">
    <citation type="submission" date="2019-07" db="EMBL/GenBank/DDBJ databases">
        <title>Draft genome assembly of a fouling barnacle, Amphibalanus amphitrite (Darwin, 1854): The first reference genome for Thecostraca.</title>
        <authorList>
            <person name="Kim W."/>
        </authorList>
    </citation>
    <scope>NUCLEOTIDE SEQUENCE [LARGE SCALE GENOMIC DNA]</scope>
    <source>
        <strain evidence="3">SNU_AA5</strain>
        <tissue evidence="3">Soma without cirri and trophi</tissue>
    </source>
</reference>
<feature type="compositionally biased region" description="Gly residues" evidence="1">
    <location>
        <begin position="74"/>
        <end position="84"/>
    </location>
</feature>
<sequence length="774" mass="83781">MAGSQVVFWCAVLIALATSFGTAHARPNGASDDVIGPHHPPANQEVSGSGPDADGWESGGWQPNLADGAPEISTGGGDGPGIPAGDGSTTAPADQPNIDTGDADAVQQLSIDVADIAAGGARSARRVSNPLISEEEAEREERRKRTRFTQTVHGSNVVSQESADFRNGTFMADLYSKENPWLQKYAPFYYPQNPLPTQLNHQPDGPPPVRLRQVHIGDTVLVPPKVQYSDQVLRTIHDAKLRSLPKLQEHVHIGGQEGDEEGVVEDGGAYLEQSPSEEEYGPESEAEEPQQYVSYVEDEGQDAEYEWRPKEAPGINDPNPSGNAAQPEYNTVTQTESPHDSALFSRPGPPYDRPTPPPGFPIQQQNHETSHQPPVEIVEDNGYTNRVKPDDVIPFSLSYGYEVVKPTSPPSPPPLSQYGKPKASTILGALPAGLDEESSEESEADVDAAVFSTRPLESAEAPATPASDGTDPSENAETEADRPEYAAPKDDDVLDDDVRVNEERNQFFHPVTSEVGDQADEDGFGAPRPQNVQPETSTRRSSSDLYTVDDFLRSEEVSILGAFPAPKPSTGGTPTTTQRTRAAPRPGWRRRADPGPFRAQSALLDAQFANLFVDELGPPLRRTTPRTRPTSARRRPAQPEFGPPFAVLESRADHGWPEEDDLTDTLSEDELQSPPLKFGSAFAAEPLTPPGLLARRRSPAAPQRIQTRRQSTVATPIRRRPPVAPRGGHRGQPTPFGDEFSAPFAAAAASRLSVTAVRPGPNPIPDWPKIDQQW</sequence>
<feature type="region of interest" description="Disordered" evidence="1">
    <location>
        <begin position="404"/>
        <end position="545"/>
    </location>
</feature>
<feature type="compositionally biased region" description="Acidic residues" evidence="1">
    <location>
        <begin position="275"/>
        <end position="288"/>
    </location>
</feature>
<protein>
    <submittedName>
        <fullName evidence="3">Uncharacterized protein</fullName>
    </submittedName>
</protein>
<feature type="compositionally biased region" description="Polar residues" evidence="1">
    <location>
        <begin position="318"/>
        <end position="336"/>
    </location>
</feature>
<feature type="compositionally biased region" description="Acidic residues" evidence="1">
    <location>
        <begin position="434"/>
        <end position="446"/>
    </location>
</feature>
<dbReference type="EMBL" id="VIIS01000147">
    <property type="protein sequence ID" value="KAF0312662.1"/>
    <property type="molecule type" value="Genomic_DNA"/>
</dbReference>